<feature type="chain" id="PRO_5045311012" evidence="2">
    <location>
        <begin position="23"/>
        <end position="397"/>
    </location>
</feature>
<feature type="domain" description="Ig-like" evidence="3">
    <location>
        <begin position="154"/>
        <end position="239"/>
    </location>
</feature>
<dbReference type="SUPFAM" id="SSF48726">
    <property type="entry name" value="Immunoglobulin"/>
    <property type="match status" value="3"/>
</dbReference>
<feature type="transmembrane region" description="Helical" evidence="1">
    <location>
        <begin position="353"/>
        <end position="374"/>
    </location>
</feature>
<keyword evidence="2" id="KW-0732">Signal</keyword>
<evidence type="ECO:0000313" key="4">
    <source>
        <dbReference type="Ensembl" id="ENSGMOP00000000836.2"/>
    </source>
</evidence>
<keyword evidence="5" id="KW-1185">Reference proteome</keyword>
<keyword evidence="1" id="KW-0472">Membrane</keyword>
<dbReference type="PANTHER" id="PTHR46013:SF4">
    <property type="entry name" value="B-CELL RECEPTOR CD22-RELATED"/>
    <property type="match status" value="1"/>
</dbReference>
<dbReference type="Proteomes" id="UP000694546">
    <property type="component" value="Chromosome 11"/>
</dbReference>
<protein>
    <submittedName>
        <fullName evidence="4">Cell adhesion molecule 4-like</fullName>
    </submittedName>
</protein>
<sequence length="397" mass="42141">MDKEVTTALWILTIFILKGVLAGHWSVNLPINPICAVIGSTVVLPCSYEYQEDSSSQPLRDGDAHSVRSEMWCLGSSRCITPSYVYHSDGVFLDPSYSNRVMFLGQTGTKNCSLQISGVRMSDGGAYAFYVIPDPPTQKMPAQTGVQLLVAGSPDAVTASVNPCGGALKGAPLQLACCGPPVGPVGRYRWLMDPAGDSTTQREHPGQVWTMDETRADASGNYVCQVQSAEGWRSSANITVDVQYPPCNTSVHVTSVDVLSSGTGVVLTCSSDANPPVESYTWFRGNGCLTAVDRRTGATPMGPTLKLHADPPTGESELYCCVAANTLGSQSYNVTLYGGVNAGEPQLARSKRVMIVATTTVTLLVVIGLVAFALRWKLKESPLSQSYGLAGTTVPVS</sequence>
<reference evidence="4" key="1">
    <citation type="submission" date="2025-08" db="UniProtKB">
        <authorList>
            <consortium name="Ensembl"/>
        </authorList>
    </citation>
    <scope>IDENTIFICATION</scope>
</reference>
<keyword evidence="1" id="KW-1133">Transmembrane helix</keyword>
<evidence type="ECO:0000256" key="2">
    <source>
        <dbReference type="SAM" id="SignalP"/>
    </source>
</evidence>
<dbReference type="GeneTree" id="ENSGT00920000149572"/>
<name>A0A8C4YU90_GADMO</name>
<dbReference type="PROSITE" id="PS50835">
    <property type="entry name" value="IG_LIKE"/>
    <property type="match status" value="2"/>
</dbReference>
<evidence type="ECO:0000256" key="1">
    <source>
        <dbReference type="SAM" id="Phobius"/>
    </source>
</evidence>
<evidence type="ECO:0000259" key="3">
    <source>
        <dbReference type="PROSITE" id="PS50835"/>
    </source>
</evidence>
<dbReference type="Gene3D" id="2.60.40.10">
    <property type="entry name" value="Immunoglobulins"/>
    <property type="match status" value="3"/>
</dbReference>
<accession>A0A8C4YU90</accession>
<dbReference type="InterPro" id="IPR013783">
    <property type="entry name" value="Ig-like_fold"/>
</dbReference>
<keyword evidence="1" id="KW-0812">Transmembrane</keyword>
<dbReference type="GeneID" id="115554673"/>
<dbReference type="InterPro" id="IPR036179">
    <property type="entry name" value="Ig-like_dom_sf"/>
</dbReference>
<gene>
    <name evidence="4" type="primary">LOC115554673</name>
</gene>
<dbReference type="InterPro" id="IPR003599">
    <property type="entry name" value="Ig_sub"/>
</dbReference>
<dbReference type="AlphaFoldDB" id="A0A8C4YU90"/>
<dbReference type="RefSeq" id="XP_030227338.1">
    <property type="nucleotide sequence ID" value="XM_030371478.1"/>
</dbReference>
<evidence type="ECO:0000313" key="5">
    <source>
        <dbReference type="Proteomes" id="UP000694546"/>
    </source>
</evidence>
<proteinExistence type="predicted"/>
<dbReference type="InterPro" id="IPR007110">
    <property type="entry name" value="Ig-like_dom"/>
</dbReference>
<dbReference type="PANTHER" id="PTHR46013">
    <property type="entry name" value="VASCULAR CELL ADHESION MOLECULE 1"/>
    <property type="match status" value="1"/>
</dbReference>
<feature type="signal peptide" evidence="2">
    <location>
        <begin position="1"/>
        <end position="22"/>
    </location>
</feature>
<dbReference type="SMART" id="SM00409">
    <property type="entry name" value="IG"/>
    <property type="match status" value="3"/>
</dbReference>
<dbReference type="Ensembl" id="ENSGMOT00000000870.2">
    <property type="protein sequence ID" value="ENSGMOP00000000836.2"/>
    <property type="gene ID" value="ENSGMOG00000000834.2"/>
</dbReference>
<feature type="domain" description="Ig-like" evidence="3">
    <location>
        <begin position="245"/>
        <end position="335"/>
    </location>
</feature>
<reference evidence="4" key="2">
    <citation type="submission" date="2025-09" db="UniProtKB">
        <authorList>
            <consortium name="Ensembl"/>
        </authorList>
    </citation>
    <scope>IDENTIFICATION</scope>
</reference>
<dbReference type="OrthoDB" id="6152887at2759"/>
<organism evidence="4 5">
    <name type="scientific">Gadus morhua</name>
    <name type="common">Atlantic cod</name>
    <dbReference type="NCBI Taxonomy" id="8049"/>
    <lineage>
        <taxon>Eukaryota</taxon>
        <taxon>Metazoa</taxon>
        <taxon>Chordata</taxon>
        <taxon>Craniata</taxon>
        <taxon>Vertebrata</taxon>
        <taxon>Euteleostomi</taxon>
        <taxon>Actinopterygii</taxon>
        <taxon>Neopterygii</taxon>
        <taxon>Teleostei</taxon>
        <taxon>Neoteleostei</taxon>
        <taxon>Acanthomorphata</taxon>
        <taxon>Zeiogadaria</taxon>
        <taxon>Gadariae</taxon>
        <taxon>Gadiformes</taxon>
        <taxon>Gadoidei</taxon>
        <taxon>Gadidae</taxon>
        <taxon>Gadus</taxon>
    </lineage>
</organism>